<evidence type="ECO:0000256" key="3">
    <source>
        <dbReference type="ARBA" id="ARBA00022692"/>
    </source>
</evidence>
<protein>
    <submittedName>
        <fullName evidence="7">LrgA family protein</fullName>
    </submittedName>
</protein>
<keyword evidence="2" id="KW-1003">Cell membrane</keyword>
<evidence type="ECO:0000256" key="2">
    <source>
        <dbReference type="ARBA" id="ARBA00022475"/>
    </source>
</evidence>
<evidence type="ECO:0000256" key="5">
    <source>
        <dbReference type="ARBA" id="ARBA00023136"/>
    </source>
</evidence>
<keyword evidence="5 6" id="KW-0472">Membrane</keyword>
<dbReference type="AlphaFoldDB" id="A0A1M5ENK0"/>
<feature type="transmembrane region" description="Helical" evidence="6">
    <location>
        <begin position="94"/>
        <end position="117"/>
    </location>
</feature>
<keyword evidence="8" id="KW-1185">Reference proteome</keyword>
<evidence type="ECO:0000256" key="1">
    <source>
        <dbReference type="ARBA" id="ARBA00004651"/>
    </source>
</evidence>
<dbReference type="Proteomes" id="UP000184327">
    <property type="component" value="Unassembled WGS sequence"/>
</dbReference>
<gene>
    <name evidence="7" type="ORF">SAMN02745117_02634</name>
</gene>
<feature type="transmembrane region" description="Helical" evidence="6">
    <location>
        <begin position="68"/>
        <end position="88"/>
    </location>
</feature>
<feature type="transmembrane region" description="Helical" evidence="6">
    <location>
        <begin position="36"/>
        <end position="56"/>
    </location>
</feature>
<proteinExistence type="predicted"/>
<comment type="subcellular location">
    <subcellularLocation>
        <location evidence="1">Cell membrane</location>
        <topology evidence="1">Multi-pass membrane protein</topology>
    </subcellularLocation>
</comment>
<name>A0A1M5ENK0_9BURK</name>
<dbReference type="STRING" id="1122156.SAMN02745117_02634"/>
<evidence type="ECO:0000313" key="8">
    <source>
        <dbReference type="Proteomes" id="UP000184327"/>
    </source>
</evidence>
<dbReference type="Pfam" id="PF03788">
    <property type="entry name" value="LrgA"/>
    <property type="match status" value="1"/>
</dbReference>
<dbReference type="EMBL" id="FQUZ01000043">
    <property type="protein sequence ID" value="SHF80724.1"/>
    <property type="molecule type" value="Genomic_DNA"/>
</dbReference>
<keyword evidence="4 6" id="KW-1133">Transmembrane helix</keyword>
<organism evidence="7 8">
    <name type="scientific">Lampropedia hyalina DSM 16112</name>
    <dbReference type="NCBI Taxonomy" id="1122156"/>
    <lineage>
        <taxon>Bacteria</taxon>
        <taxon>Pseudomonadati</taxon>
        <taxon>Pseudomonadota</taxon>
        <taxon>Betaproteobacteria</taxon>
        <taxon>Burkholderiales</taxon>
        <taxon>Comamonadaceae</taxon>
        <taxon>Lampropedia</taxon>
    </lineage>
</organism>
<dbReference type="PANTHER" id="PTHR33931:SF2">
    <property type="entry name" value="HOLIN-LIKE PROTEIN CIDA"/>
    <property type="match status" value="1"/>
</dbReference>
<evidence type="ECO:0000256" key="4">
    <source>
        <dbReference type="ARBA" id="ARBA00022989"/>
    </source>
</evidence>
<feature type="transmembrane region" description="Helical" evidence="6">
    <location>
        <begin position="12"/>
        <end position="30"/>
    </location>
</feature>
<dbReference type="GO" id="GO:0005886">
    <property type="term" value="C:plasma membrane"/>
    <property type="evidence" value="ECO:0007669"/>
    <property type="project" value="UniProtKB-SubCell"/>
</dbReference>
<accession>A0A1M5ENK0</accession>
<sequence>MRSLSSLKSAASMLAAIATIALCLWLGHVLQHRFQLPLPAALLGMMLLLLGLLWMPEVPQGMQKVSAFLLRNMSLWLIPPVVGVLAHLELLQKNWLALLLAGVLGTALTLIVTAWVFKTMLRRQPAHRTATAPGIAENTDHKDAP</sequence>
<dbReference type="RefSeq" id="WP_159435863.1">
    <property type="nucleotide sequence ID" value="NZ_FQUZ01000043.1"/>
</dbReference>
<dbReference type="InterPro" id="IPR005538">
    <property type="entry name" value="LrgA/CidA"/>
</dbReference>
<keyword evidence="3 6" id="KW-0812">Transmembrane</keyword>
<dbReference type="PANTHER" id="PTHR33931">
    <property type="entry name" value="HOLIN-LIKE PROTEIN CIDA-RELATED"/>
    <property type="match status" value="1"/>
</dbReference>
<evidence type="ECO:0000313" key="7">
    <source>
        <dbReference type="EMBL" id="SHF80724.1"/>
    </source>
</evidence>
<reference evidence="7 8" key="1">
    <citation type="submission" date="2016-11" db="EMBL/GenBank/DDBJ databases">
        <authorList>
            <person name="Jaros S."/>
            <person name="Januszkiewicz K."/>
            <person name="Wedrychowicz H."/>
        </authorList>
    </citation>
    <scope>NUCLEOTIDE SEQUENCE [LARGE SCALE GENOMIC DNA]</scope>
    <source>
        <strain evidence="7 8">DSM 16112</strain>
    </source>
</reference>
<evidence type="ECO:0000256" key="6">
    <source>
        <dbReference type="SAM" id="Phobius"/>
    </source>
</evidence>